<dbReference type="NCBIfam" id="NF002542">
    <property type="entry name" value="PRK02101.1-3"/>
    <property type="match status" value="1"/>
</dbReference>
<name>A0ABT5TLP0_9GAMM</name>
<organism evidence="2 3">
    <name type="scientific">Shewanella metallivivens</name>
    <dbReference type="NCBI Taxonomy" id="2872342"/>
    <lineage>
        <taxon>Bacteria</taxon>
        <taxon>Pseudomonadati</taxon>
        <taxon>Pseudomonadota</taxon>
        <taxon>Gammaproteobacteria</taxon>
        <taxon>Alteromonadales</taxon>
        <taxon>Shewanellaceae</taxon>
        <taxon>Shewanella</taxon>
    </lineage>
</organism>
<dbReference type="PANTHER" id="PTHR30283:SF4">
    <property type="entry name" value="PEROXIDE STRESS RESISTANCE PROTEIN YAAA"/>
    <property type="match status" value="1"/>
</dbReference>
<proteinExistence type="inferred from homology"/>
<dbReference type="InterPro" id="IPR005583">
    <property type="entry name" value="YaaA"/>
</dbReference>
<dbReference type="RefSeq" id="WP_238102657.1">
    <property type="nucleotide sequence ID" value="NZ_JAQQPZ010000006.1"/>
</dbReference>
<evidence type="ECO:0000256" key="1">
    <source>
        <dbReference type="HAMAP-Rule" id="MF_00652"/>
    </source>
</evidence>
<evidence type="ECO:0000313" key="2">
    <source>
        <dbReference type="EMBL" id="MDD8059402.1"/>
    </source>
</evidence>
<protein>
    <recommendedName>
        <fullName evidence="1">UPF0246 protein PQR79_09840</fullName>
    </recommendedName>
</protein>
<dbReference type="Proteomes" id="UP001213691">
    <property type="component" value="Unassembled WGS sequence"/>
</dbReference>
<reference evidence="2 3" key="1">
    <citation type="submission" date="2023-02" db="EMBL/GenBank/DDBJ databases">
        <title>Genome sequence of Shewanella metallivivens ER-Te-42B-Light, sp. nov., enriched from sulfide tube worms (Riftia pachyptila) isolated from Explorer Ridge in the Pacific Ocean.</title>
        <authorList>
            <person name="Maltman C."/>
            <person name="Kuzyk S.B."/>
            <person name="Kyndt J.A."/>
            <person name="Yurkov V."/>
        </authorList>
    </citation>
    <scope>NUCLEOTIDE SEQUENCE [LARGE SCALE GENOMIC DNA]</scope>
    <source>
        <strain evidence="2 3">ER-Te-42B-Light</strain>
    </source>
</reference>
<keyword evidence="3" id="KW-1185">Reference proteome</keyword>
<evidence type="ECO:0000313" key="3">
    <source>
        <dbReference type="Proteomes" id="UP001213691"/>
    </source>
</evidence>
<dbReference type="NCBIfam" id="NF002541">
    <property type="entry name" value="PRK02101.1-1"/>
    <property type="match status" value="1"/>
</dbReference>
<gene>
    <name evidence="2" type="primary">yaaA</name>
    <name evidence="2" type="ORF">PQR79_09840</name>
</gene>
<dbReference type="Pfam" id="PF03883">
    <property type="entry name" value="H2O2_YaaD"/>
    <property type="match status" value="1"/>
</dbReference>
<dbReference type="EMBL" id="JAQQPZ010000006">
    <property type="protein sequence ID" value="MDD8059402.1"/>
    <property type="molecule type" value="Genomic_DNA"/>
</dbReference>
<dbReference type="HAMAP" id="MF_00652">
    <property type="entry name" value="UPF0246"/>
    <property type="match status" value="1"/>
</dbReference>
<accession>A0ABT5TLP0</accession>
<comment type="caution">
    <text evidence="2">The sequence shown here is derived from an EMBL/GenBank/DDBJ whole genome shotgun (WGS) entry which is preliminary data.</text>
</comment>
<dbReference type="PANTHER" id="PTHR30283">
    <property type="entry name" value="PEROXIDE STRESS RESPONSE PROTEIN YAAA"/>
    <property type="match status" value="1"/>
</dbReference>
<comment type="similarity">
    <text evidence="1">Belongs to the UPF0246 family.</text>
</comment>
<sequence length="259" mass="29124">MLVLISPAKTLDFENPPITNTFTQAPLLKHSQELIEVCRELTPMDIASLMKVSDNIAGLNAARFADWQPPFTLDNAKQAIFAFRGDVYTGFDADHLSKAQIDASQQHLRILSGLYGLLKPLDLIQPYRLEMGTKLANPKGSNLYAFWGETITEEVNKALKEQGDDIIVNLASNEYFKSVKVKQLAGTLITPVFKDCKKGQFKVISFYAKKARGLMARYIVDTQPNSIEQLTQFDLDGYYYSEEQSTPTEPVFLRAEQSE</sequence>